<sequence length="169" mass="19161">MEFVEIKIPKPVYELLSRRGVDVEAEVLDRLLSELDPPEEAAERVRLAERFYAEAMQYVERGNPVQASGKLYKAAEECIKALATWFKTPEAAEARREGRWWTKLLARAAKTLSAMLNQPQINIGWSVAYDLHVWGFHEATLAVEHVKAAASQIEKLLETTKALLRSSHT</sequence>
<reference evidence="1" key="1">
    <citation type="submission" date="2006-12" db="EMBL/GenBank/DDBJ databases">
        <title>Complete sequence of Pyrobaculum islandicum DSM 4184.</title>
        <authorList>
            <person name="Copeland A."/>
            <person name="Lucas S."/>
            <person name="Lapidus A."/>
            <person name="Barry K."/>
            <person name="Detter J.C."/>
            <person name="Glavina del Rio T."/>
            <person name="Dalin E."/>
            <person name="Tice H."/>
            <person name="Pitluck S."/>
            <person name="Meincke L."/>
            <person name="Brettin T."/>
            <person name="Bruce D."/>
            <person name="Han C."/>
            <person name="Tapia R."/>
            <person name="Gilna P."/>
            <person name="Schmutz J."/>
            <person name="Larimer F."/>
            <person name="Land M."/>
            <person name="Hauser L."/>
            <person name="Kyrpides N."/>
            <person name="Mikhailova N."/>
            <person name="Cozen A.E."/>
            <person name="Fitz-Gibbon S.T."/>
            <person name="House C.H."/>
            <person name="Saltikov C."/>
            <person name="Lowe T."/>
            <person name="Richardson P."/>
        </authorList>
    </citation>
    <scope>NUCLEOTIDE SEQUENCE [LARGE SCALE GENOMIC DNA]</scope>
    <source>
        <strain evidence="1">DSM 4184</strain>
    </source>
</reference>
<organism evidence="1 2">
    <name type="scientific">Pyrobaculum islandicum (strain DSM 4184 / JCM 9189 / GEO3)</name>
    <dbReference type="NCBI Taxonomy" id="384616"/>
    <lineage>
        <taxon>Archaea</taxon>
        <taxon>Thermoproteota</taxon>
        <taxon>Thermoprotei</taxon>
        <taxon>Thermoproteales</taxon>
        <taxon>Thermoproteaceae</taxon>
        <taxon>Pyrobaculum</taxon>
    </lineage>
</organism>
<evidence type="ECO:0000313" key="1">
    <source>
        <dbReference type="EMBL" id="ABL87274.1"/>
    </source>
</evidence>
<dbReference type="PANTHER" id="PTHR34237">
    <property type="entry name" value="PAREP8-RELATED"/>
    <property type="match status" value="1"/>
</dbReference>
<dbReference type="GeneID" id="4616986"/>
<gene>
    <name evidence="1" type="ordered locus">Pisl_0091</name>
</gene>
<dbReference type="PANTHER" id="PTHR34237:SF4">
    <property type="entry name" value="PAREP1 FAMILY PROTEIN"/>
    <property type="match status" value="1"/>
</dbReference>
<evidence type="ECO:0000313" key="2">
    <source>
        <dbReference type="Proteomes" id="UP000002595"/>
    </source>
</evidence>
<dbReference type="RefSeq" id="WP_011761851.1">
    <property type="nucleotide sequence ID" value="NC_008701.1"/>
</dbReference>
<protein>
    <submittedName>
        <fullName evidence="1">PaREP1/PaREP8 domain containing family protein</fullName>
    </submittedName>
</protein>
<dbReference type="HOGENOM" id="CLU_115256_0_0_2"/>
<dbReference type="Gene3D" id="1.20.120.330">
    <property type="entry name" value="Nucleotidyltransferases domain 2"/>
    <property type="match status" value="1"/>
</dbReference>
<name>A1RQP2_PYRIL</name>
<keyword evidence="2" id="KW-1185">Reference proteome</keyword>
<dbReference type="InterPro" id="IPR010268">
    <property type="entry name" value="PaREP1"/>
</dbReference>
<dbReference type="EMBL" id="CP000504">
    <property type="protein sequence ID" value="ABL87274.1"/>
    <property type="molecule type" value="Genomic_DNA"/>
</dbReference>
<dbReference type="Pfam" id="PF05942">
    <property type="entry name" value="PaREP1"/>
    <property type="match status" value="1"/>
</dbReference>
<dbReference type="eggNOG" id="arCOG03721">
    <property type="taxonomic scope" value="Archaea"/>
</dbReference>
<dbReference type="Proteomes" id="UP000002595">
    <property type="component" value="Chromosome"/>
</dbReference>
<accession>A1RQP2</accession>
<dbReference type="KEGG" id="pis:Pisl_0091"/>
<proteinExistence type="predicted"/>
<dbReference type="AlphaFoldDB" id="A1RQP2"/>
<dbReference type="OrthoDB" id="40236at2157"/>